<dbReference type="InterPro" id="IPR017907">
    <property type="entry name" value="Znf_RING_CS"/>
</dbReference>
<evidence type="ECO:0000259" key="6">
    <source>
        <dbReference type="PROSITE" id="PS50089"/>
    </source>
</evidence>
<dbReference type="SUPFAM" id="SSF57850">
    <property type="entry name" value="RING/U-box"/>
    <property type="match status" value="1"/>
</dbReference>
<keyword evidence="3" id="KW-0862">Zinc</keyword>
<keyword evidence="5" id="KW-0175">Coiled coil</keyword>
<evidence type="ECO:0000256" key="3">
    <source>
        <dbReference type="ARBA" id="ARBA00022833"/>
    </source>
</evidence>
<dbReference type="RefSeq" id="XP_052126949.1">
    <property type="nucleotide sequence ID" value="XM_052270989.1"/>
</dbReference>
<feature type="coiled-coil region" evidence="5">
    <location>
        <begin position="111"/>
        <end position="145"/>
    </location>
</feature>
<protein>
    <submittedName>
        <fullName evidence="8">Uncharacterized protein LOC113217095 isoform X1</fullName>
    </submittedName>
</protein>
<dbReference type="GO" id="GO:0008270">
    <property type="term" value="F:zinc ion binding"/>
    <property type="evidence" value="ECO:0007669"/>
    <property type="project" value="UniProtKB-KW"/>
</dbReference>
<sequence>MELQCDMCSLQFDLDNHRPKVVPCGHSICQTCAQNPALKRKCPAACTTDLTANPSAFPDNILAIRMIMERDGAKSRKRPRLEDAKLQHLRRGVDAGRELVRQLQQLVPRAVAALNCQMNSALAHLRELEEALEKHQREGAGAEASPTPDEVQLVVQLEDSVRLLSSSACSVVAEQGVDSWRASVTLFPFHHVLRLLLLQLRAGGQLQRVEVIVGPPTLTTLVIPNGDVDARSILRNESRWKSVRTLTNVNGRRTEQLLRIVAPHLEELEISDVAEPSVMGEVKRITSLKRLLVRCSPDYDCFDYPDLPLQLEELAISCPSFYQLRSVQLMSRLRSLKIRRYTGAPVIFLRQQHGGLLWLGLDCRVTHKGTMLSLIRANASSLQELYFATLYTEDNTGRYFPDLGPDLAACGFLALRRLVLTRPFPDDPCEEADMCMLQRRTVRVYLPSVEVVCYSCNKSCGLGF</sequence>
<evidence type="ECO:0000256" key="4">
    <source>
        <dbReference type="PROSITE-ProRule" id="PRU00175"/>
    </source>
</evidence>
<dbReference type="AlphaFoldDB" id="A0A9C6WZZ0"/>
<evidence type="ECO:0000256" key="5">
    <source>
        <dbReference type="SAM" id="Coils"/>
    </source>
</evidence>
<evidence type="ECO:0000256" key="2">
    <source>
        <dbReference type="ARBA" id="ARBA00022771"/>
    </source>
</evidence>
<gene>
    <name evidence="8" type="primary">LOC113217095</name>
</gene>
<reference evidence="8" key="1">
    <citation type="submission" date="2025-08" db="UniProtKB">
        <authorList>
            <consortium name="RefSeq"/>
        </authorList>
    </citation>
    <scope>IDENTIFICATION</scope>
    <source>
        <tissue evidence="8">Whole organism</tissue>
    </source>
</reference>
<dbReference type="OrthoDB" id="654191at2759"/>
<dbReference type="InterPro" id="IPR013083">
    <property type="entry name" value="Znf_RING/FYVE/PHD"/>
</dbReference>
<dbReference type="Gene3D" id="3.30.40.10">
    <property type="entry name" value="Zinc/RING finger domain, C3HC4 (zinc finger)"/>
    <property type="match status" value="1"/>
</dbReference>
<organism evidence="7 8">
    <name type="scientific">Frankliniella occidentalis</name>
    <name type="common">Western flower thrips</name>
    <name type="synonym">Euthrips occidentalis</name>
    <dbReference type="NCBI Taxonomy" id="133901"/>
    <lineage>
        <taxon>Eukaryota</taxon>
        <taxon>Metazoa</taxon>
        <taxon>Ecdysozoa</taxon>
        <taxon>Arthropoda</taxon>
        <taxon>Hexapoda</taxon>
        <taxon>Insecta</taxon>
        <taxon>Pterygota</taxon>
        <taxon>Neoptera</taxon>
        <taxon>Paraneoptera</taxon>
        <taxon>Thysanoptera</taxon>
        <taxon>Terebrantia</taxon>
        <taxon>Thripoidea</taxon>
        <taxon>Thripidae</taxon>
        <taxon>Frankliniella</taxon>
    </lineage>
</organism>
<feature type="domain" description="RING-type" evidence="6">
    <location>
        <begin position="5"/>
        <end position="43"/>
    </location>
</feature>
<keyword evidence="7" id="KW-1185">Reference proteome</keyword>
<keyword evidence="1" id="KW-0479">Metal-binding</keyword>
<dbReference type="InterPro" id="IPR001841">
    <property type="entry name" value="Znf_RING"/>
</dbReference>
<keyword evidence="2 4" id="KW-0863">Zinc-finger</keyword>
<dbReference type="PROSITE" id="PS50089">
    <property type="entry name" value="ZF_RING_2"/>
    <property type="match status" value="1"/>
</dbReference>
<evidence type="ECO:0000256" key="1">
    <source>
        <dbReference type="ARBA" id="ARBA00022723"/>
    </source>
</evidence>
<evidence type="ECO:0000313" key="7">
    <source>
        <dbReference type="Proteomes" id="UP000504606"/>
    </source>
</evidence>
<dbReference type="Proteomes" id="UP000504606">
    <property type="component" value="Unplaced"/>
</dbReference>
<name>A0A9C6WZZ0_FRAOC</name>
<dbReference type="PROSITE" id="PS00518">
    <property type="entry name" value="ZF_RING_1"/>
    <property type="match status" value="1"/>
</dbReference>
<evidence type="ECO:0000313" key="8">
    <source>
        <dbReference type="RefSeq" id="XP_052126949.1"/>
    </source>
</evidence>
<dbReference type="KEGG" id="foc:113217095"/>
<accession>A0A9C6WZZ0</accession>
<dbReference type="GeneID" id="113217095"/>
<proteinExistence type="predicted"/>